<feature type="compositionally biased region" description="Basic and acidic residues" evidence="5">
    <location>
        <begin position="164"/>
        <end position="173"/>
    </location>
</feature>
<dbReference type="Pfam" id="PF16136">
    <property type="entry name" value="NLS_NINJA_AFP"/>
    <property type="match status" value="1"/>
</dbReference>
<dbReference type="PANTHER" id="PTHR31413:SF31">
    <property type="entry name" value="NINJA-FAMILY PROTEIN AFP3"/>
    <property type="match status" value="1"/>
</dbReference>
<dbReference type="InterPro" id="IPR032308">
    <property type="entry name" value="TDBD"/>
</dbReference>
<evidence type="ECO:0000256" key="5">
    <source>
        <dbReference type="SAM" id="MobiDB-lite"/>
    </source>
</evidence>
<feature type="compositionally biased region" description="Polar residues" evidence="5">
    <location>
        <begin position="258"/>
        <end position="275"/>
    </location>
</feature>
<name>A0A1D1YZ54_9ARAE</name>
<protein>
    <recommendedName>
        <fullName evidence="4">Ninja-family protein</fullName>
    </recommendedName>
    <alternativeName>
        <fullName evidence="4">ABI-binding protein</fullName>
    </alternativeName>
</protein>
<evidence type="ECO:0000259" key="6">
    <source>
        <dbReference type="Pfam" id="PF07897"/>
    </source>
</evidence>
<gene>
    <name evidence="8" type="primary">Os07g0602900</name>
    <name evidence="8" type="ORF">g.108763</name>
</gene>
<sequence length="387" mass="41147">MAEAGESGAGIRRYPRDLLRQFSGGVARPEELGGVASATTGEDSGEIELSLGLSLGGCFGVDPTQKMGLLHRSSSIASIPFPLKGEQQPSDVPSLKRTCSLPVEAEEEQRKRKELQCLRLMEGKRMKSENRSTYHTVARGWAGPPPGVCYVGGEDMQQDGQGDSGREGKPEFEQMRGWPKLSQFGTAAVAPPNGVTAAASQGWGTRAAGREVSGMRCFAPMSQGSVGSQGSNSSGLSDFDSRPPKQEELVDGTESRRQTSIQSLPKLTERSSSTYPMPPTVGKPASCAGTEEVGVGHPSKKVAGGRGNGMKDMMEAMPCVSTKGDGPNGRRVEGFLYRYRKGEEVRIVCVCHGRFLSPAEFVKHGGGGDVAHPLRHIIVNPSPLGFL</sequence>
<evidence type="ECO:0000256" key="4">
    <source>
        <dbReference type="RuleBase" id="RU369029"/>
    </source>
</evidence>
<feature type="region of interest" description="Disordered" evidence="5">
    <location>
        <begin position="219"/>
        <end position="307"/>
    </location>
</feature>
<dbReference type="GO" id="GO:0007165">
    <property type="term" value="P:signal transduction"/>
    <property type="evidence" value="ECO:0007669"/>
    <property type="project" value="InterPro"/>
</dbReference>
<dbReference type="InterPro" id="IPR031307">
    <property type="entry name" value="Ninja_fam"/>
</dbReference>
<feature type="region of interest" description="Disordered" evidence="5">
    <location>
        <begin position="153"/>
        <end position="173"/>
    </location>
</feature>
<feature type="domain" description="Tify" evidence="7">
    <location>
        <begin position="346"/>
        <end position="378"/>
    </location>
</feature>
<feature type="compositionally biased region" description="Basic and acidic residues" evidence="5">
    <location>
        <begin position="239"/>
        <end position="257"/>
    </location>
</feature>
<dbReference type="GO" id="GO:0045892">
    <property type="term" value="P:negative regulation of DNA-templated transcription"/>
    <property type="evidence" value="ECO:0007669"/>
    <property type="project" value="TreeGrafter"/>
</dbReference>
<dbReference type="GO" id="GO:0005634">
    <property type="term" value="C:nucleus"/>
    <property type="evidence" value="ECO:0007669"/>
    <property type="project" value="UniProtKB-SubCell"/>
</dbReference>
<evidence type="ECO:0000313" key="8">
    <source>
        <dbReference type="EMBL" id="JAT59927.1"/>
    </source>
</evidence>
<organism evidence="8">
    <name type="scientific">Anthurium amnicola</name>
    <dbReference type="NCBI Taxonomy" id="1678845"/>
    <lineage>
        <taxon>Eukaryota</taxon>
        <taxon>Viridiplantae</taxon>
        <taxon>Streptophyta</taxon>
        <taxon>Embryophyta</taxon>
        <taxon>Tracheophyta</taxon>
        <taxon>Spermatophyta</taxon>
        <taxon>Magnoliopsida</taxon>
        <taxon>Liliopsida</taxon>
        <taxon>Araceae</taxon>
        <taxon>Pothoideae</taxon>
        <taxon>Potheae</taxon>
        <taxon>Anthurium</taxon>
    </lineage>
</organism>
<comment type="subcellular location">
    <subcellularLocation>
        <location evidence="1 4">Nucleus</location>
    </subcellularLocation>
</comment>
<evidence type="ECO:0000256" key="3">
    <source>
        <dbReference type="ARBA" id="ARBA00023242"/>
    </source>
</evidence>
<feature type="domain" description="Ethylene-responsive binding factor-associated repression" evidence="6">
    <location>
        <begin position="42"/>
        <end position="78"/>
    </location>
</feature>
<dbReference type="EMBL" id="GDJX01008009">
    <property type="protein sequence ID" value="JAT59927.1"/>
    <property type="molecule type" value="Transcribed_RNA"/>
</dbReference>
<dbReference type="Pfam" id="PF07897">
    <property type="entry name" value="EAR"/>
    <property type="match status" value="1"/>
</dbReference>
<accession>A0A1D1YZ54</accession>
<dbReference type="InterPro" id="IPR012463">
    <property type="entry name" value="Ninja_motif"/>
</dbReference>
<comment type="similarity">
    <text evidence="2 4">Belongs to the Ninja family.</text>
</comment>
<comment type="function">
    <text evidence="4">Acts as a negative regulator of abscisic acid (ABA) response.</text>
</comment>
<evidence type="ECO:0000256" key="2">
    <source>
        <dbReference type="ARBA" id="ARBA00006081"/>
    </source>
</evidence>
<dbReference type="InterPro" id="IPR032310">
    <property type="entry name" value="NLS_NINJA_AFP-like"/>
</dbReference>
<dbReference type="Pfam" id="PF16135">
    <property type="entry name" value="TDBD"/>
    <property type="match status" value="1"/>
</dbReference>
<reference evidence="8" key="1">
    <citation type="submission" date="2015-07" db="EMBL/GenBank/DDBJ databases">
        <title>Transcriptome Assembly of Anthurium amnicola.</title>
        <authorList>
            <person name="Suzuki J."/>
        </authorList>
    </citation>
    <scope>NUCLEOTIDE SEQUENCE</scope>
</reference>
<proteinExistence type="inferred from homology"/>
<dbReference type="AlphaFoldDB" id="A0A1D1YZ54"/>
<keyword evidence="3 4" id="KW-0539">Nucleus</keyword>
<feature type="compositionally biased region" description="Low complexity" evidence="5">
    <location>
        <begin position="222"/>
        <end position="237"/>
    </location>
</feature>
<dbReference type="PANTHER" id="PTHR31413">
    <property type="entry name" value="AFP HOMOLOG 2"/>
    <property type="match status" value="1"/>
</dbReference>
<evidence type="ECO:0000256" key="1">
    <source>
        <dbReference type="ARBA" id="ARBA00004123"/>
    </source>
</evidence>
<evidence type="ECO:0000259" key="7">
    <source>
        <dbReference type="Pfam" id="PF16135"/>
    </source>
</evidence>